<comment type="caution">
    <text evidence="12">The sequence shown here is derived from an EMBL/GenBank/DDBJ whole genome shotgun (WGS) entry which is preliminary data.</text>
</comment>
<dbReference type="GO" id="GO:0003724">
    <property type="term" value="F:RNA helicase activity"/>
    <property type="evidence" value="ECO:0007669"/>
    <property type="project" value="UniProtKB-EC"/>
</dbReference>
<reference evidence="12 13" key="1">
    <citation type="submission" date="2018-10" db="EMBL/GenBank/DDBJ databases">
        <title>A high-quality apple genome assembly.</title>
        <authorList>
            <person name="Hu J."/>
        </authorList>
    </citation>
    <scope>NUCLEOTIDE SEQUENCE [LARGE SCALE GENOMIC DNA]</scope>
    <source>
        <strain evidence="13">cv. HFTH1</strain>
        <tissue evidence="12">Young leaf</tissue>
    </source>
</reference>
<evidence type="ECO:0000259" key="10">
    <source>
        <dbReference type="PROSITE" id="PS51194"/>
    </source>
</evidence>
<evidence type="ECO:0000256" key="2">
    <source>
        <dbReference type="ARBA" id="ARBA00022741"/>
    </source>
</evidence>
<evidence type="ECO:0000256" key="3">
    <source>
        <dbReference type="ARBA" id="ARBA00022801"/>
    </source>
</evidence>
<dbReference type="SMART" id="SM00487">
    <property type="entry name" value="DEXDc"/>
    <property type="match status" value="1"/>
</dbReference>
<feature type="compositionally biased region" description="Polar residues" evidence="8">
    <location>
        <begin position="68"/>
        <end position="81"/>
    </location>
</feature>
<evidence type="ECO:0000256" key="5">
    <source>
        <dbReference type="ARBA" id="ARBA00022840"/>
    </source>
</evidence>
<dbReference type="InterPro" id="IPR027417">
    <property type="entry name" value="P-loop_NTPase"/>
</dbReference>
<feature type="domain" description="Helicase C-terminal" evidence="10">
    <location>
        <begin position="371"/>
        <end position="535"/>
    </location>
</feature>
<keyword evidence="2" id="KW-0547">Nucleotide-binding</keyword>
<dbReference type="EC" id="3.6.4.13" evidence="1"/>
<dbReference type="PROSITE" id="PS51195">
    <property type="entry name" value="Q_MOTIF"/>
    <property type="match status" value="1"/>
</dbReference>
<dbReference type="PROSITE" id="PS51194">
    <property type="entry name" value="HELICASE_CTER"/>
    <property type="match status" value="1"/>
</dbReference>
<sequence>MAKRSDDFIYHGRPTKKSWLDAVDGGAVGGFRRSEPLAQHYGADAAGGISYTAGDVKQCRRQRRKITAETQDLPSETQDLPSETDDLEREVTCFLDDLPSETQDLNTDVPSYTPQGSMPETQHLNTDDTSYTVEEYRQRRGITVEGRGDIPNPIRNFDDTRFPENVIQQFSKAGFVRPTPIQAQVWPMALEGRDLIGIAQPGSGKKLAYLMPAIVHINSQPKLSRGGDGPRVLILAPTLRLGEEIQQEYAKFCAASNIKVLLSWKLSSPKKSRGGILIATPRSLLVALEDGYTNVRRVTYLVLDGADWMLEKQNMGFGSQIQDIVSKIHPDCQILLLGTSWSKEVDKRANRFLYNACNVAIVSPPLKPTHPIDQTVYVVTEDQKYNKLVELLGRIVDGSRILIFMDIKEGCEKRDQFALQLYRDGQHAVSLHENKGQAEMARIVSEFQAGRVPIMIATDVAARDLDLKDVKYVINYEFPVSLDDYVYRIDRAGSAAAKGTVFTFFTTANAVFAEELIILLKEAGQKVSSELEQLGRDVPYPGTYIPAPWRWAVNQEEIGAGHFFPLYLYCSKTKDIASNVVQEINRKKGLQLHFLSVVEAYQHLSCLPVSYFYLTLEAACATTYEKKLYRAIFVRMIGDRKETILFGDVNSDGLLERIHDTRKGIKYRVYKIWQEADGDYEENGGDGGDGDDGDDEDDEEDEGYEGDE</sequence>
<feature type="domain" description="DEAD-box RNA helicase Q" evidence="11">
    <location>
        <begin position="155"/>
        <end position="183"/>
    </location>
</feature>
<dbReference type="CDD" id="cd18787">
    <property type="entry name" value="SF2_C_DEAD"/>
    <property type="match status" value="1"/>
</dbReference>
<keyword evidence="5" id="KW-0067">ATP-binding</keyword>
<evidence type="ECO:0000256" key="1">
    <source>
        <dbReference type="ARBA" id="ARBA00012552"/>
    </source>
</evidence>
<dbReference type="Pfam" id="PF00270">
    <property type="entry name" value="DEAD"/>
    <property type="match status" value="1"/>
</dbReference>
<keyword evidence="13" id="KW-1185">Reference proteome</keyword>
<evidence type="ECO:0000256" key="8">
    <source>
        <dbReference type="SAM" id="MobiDB-lite"/>
    </source>
</evidence>
<dbReference type="Pfam" id="PF00271">
    <property type="entry name" value="Helicase_C"/>
    <property type="match status" value="1"/>
</dbReference>
<dbReference type="Proteomes" id="UP000290289">
    <property type="component" value="Chromosome 3"/>
</dbReference>
<evidence type="ECO:0000313" key="13">
    <source>
        <dbReference type="Proteomes" id="UP000290289"/>
    </source>
</evidence>
<feature type="region of interest" description="Disordered" evidence="8">
    <location>
        <begin position="678"/>
        <end position="708"/>
    </location>
</feature>
<dbReference type="SMART" id="SM00490">
    <property type="entry name" value="HELICc"/>
    <property type="match status" value="1"/>
</dbReference>
<name>A0A498K952_MALDO</name>
<evidence type="ECO:0000259" key="9">
    <source>
        <dbReference type="PROSITE" id="PS51192"/>
    </source>
</evidence>
<dbReference type="STRING" id="3750.A0A498K952"/>
<evidence type="ECO:0000313" key="12">
    <source>
        <dbReference type="EMBL" id="RXI03958.1"/>
    </source>
</evidence>
<dbReference type="GO" id="GO:0005524">
    <property type="term" value="F:ATP binding"/>
    <property type="evidence" value="ECO:0007669"/>
    <property type="project" value="UniProtKB-KW"/>
</dbReference>
<evidence type="ECO:0000259" key="11">
    <source>
        <dbReference type="PROSITE" id="PS51195"/>
    </source>
</evidence>
<dbReference type="EMBL" id="RDQH01000329">
    <property type="protein sequence ID" value="RXI03958.1"/>
    <property type="molecule type" value="Genomic_DNA"/>
</dbReference>
<dbReference type="AlphaFoldDB" id="A0A498K952"/>
<keyword evidence="4" id="KW-0347">Helicase</keyword>
<dbReference type="InterPro" id="IPR011545">
    <property type="entry name" value="DEAD/DEAH_box_helicase_dom"/>
</dbReference>
<keyword evidence="6" id="KW-0694">RNA-binding</keyword>
<dbReference type="GO" id="GO:0003723">
    <property type="term" value="F:RNA binding"/>
    <property type="evidence" value="ECO:0007669"/>
    <property type="project" value="UniProtKB-KW"/>
</dbReference>
<keyword evidence="3" id="KW-0378">Hydrolase</keyword>
<dbReference type="InterPro" id="IPR014014">
    <property type="entry name" value="RNA_helicase_DEAD_Q_motif"/>
</dbReference>
<feature type="short sequence motif" description="Q motif" evidence="7">
    <location>
        <begin position="155"/>
        <end position="183"/>
    </location>
</feature>
<accession>A0A498K952</accession>
<protein>
    <recommendedName>
        <fullName evidence="1">RNA helicase</fullName>
        <ecNumber evidence="1">3.6.4.13</ecNumber>
    </recommendedName>
</protein>
<feature type="domain" description="Helicase ATP-binding" evidence="9">
    <location>
        <begin position="186"/>
        <end position="359"/>
    </location>
</feature>
<evidence type="ECO:0000256" key="6">
    <source>
        <dbReference type="ARBA" id="ARBA00022884"/>
    </source>
</evidence>
<gene>
    <name evidence="12" type="ORF">DVH24_038232</name>
</gene>
<dbReference type="PROSITE" id="PS51192">
    <property type="entry name" value="HELICASE_ATP_BIND_1"/>
    <property type="match status" value="1"/>
</dbReference>
<feature type="region of interest" description="Disordered" evidence="8">
    <location>
        <begin position="63"/>
        <end position="85"/>
    </location>
</feature>
<dbReference type="SUPFAM" id="SSF52540">
    <property type="entry name" value="P-loop containing nucleoside triphosphate hydrolases"/>
    <property type="match status" value="2"/>
</dbReference>
<evidence type="ECO:0000256" key="4">
    <source>
        <dbReference type="ARBA" id="ARBA00022806"/>
    </source>
</evidence>
<evidence type="ECO:0000256" key="7">
    <source>
        <dbReference type="PROSITE-ProRule" id="PRU00552"/>
    </source>
</evidence>
<dbReference type="InterPro" id="IPR014001">
    <property type="entry name" value="Helicase_ATP-bd"/>
</dbReference>
<dbReference type="GO" id="GO:0016787">
    <property type="term" value="F:hydrolase activity"/>
    <property type="evidence" value="ECO:0007669"/>
    <property type="project" value="UniProtKB-KW"/>
</dbReference>
<dbReference type="PANTHER" id="PTHR47958">
    <property type="entry name" value="ATP-DEPENDENT RNA HELICASE DBP3"/>
    <property type="match status" value="1"/>
</dbReference>
<proteinExistence type="predicted"/>
<organism evidence="12 13">
    <name type="scientific">Malus domestica</name>
    <name type="common">Apple</name>
    <name type="synonym">Pyrus malus</name>
    <dbReference type="NCBI Taxonomy" id="3750"/>
    <lineage>
        <taxon>Eukaryota</taxon>
        <taxon>Viridiplantae</taxon>
        <taxon>Streptophyta</taxon>
        <taxon>Embryophyta</taxon>
        <taxon>Tracheophyta</taxon>
        <taxon>Spermatophyta</taxon>
        <taxon>Magnoliopsida</taxon>
        <taxon>eudicotyledons</taxon>
        <taxon>Gunneridae</taxon>
        <taxon>Pentapetalae</taxon>
        <taxon>rosids</taxon>
        <taxon>fabids</taxon>
        <taxon>Rosales</taxon>
        <taxon>Rosaceae</taxon>
        <taxon>Amygdaloideae</taxon>
        <taxon>Maleae</taxon>
        <taxon>Malus</taxon>
    </lineage>
</organism>
<dbReference type="InterPro" id="IPR001650">
    <property type="entry name" value="Helicase_C-like"/>
</dbReference>
<dbReference type="Gene3D" id="3.40.50.300">
    <property type="entry name" value="P-loop containing nucleotide triphosphate hydrolases"/>
    <property type="match status" value="2"/>
</dbReference>